<accession>A0A8K0GMS2</accession>
<evidence type="ECO:0000256" key="1">
    <source>
        <dbReference type="ARBA" id="ARBA00038242"/>
    </source>
</evidence>
<keyword evidence="4" id="KW-1185">Reference proteome</keyword>
<dbReference type="InterPro" id="IPR000916">
    <property type="entry name" value="Bet_v_I/MLP"/>
</dbReference>
<dbReference type="OrthoDB" id="1072116at2759"/>
<dbReference type="EMBL" id="VOIH02000012">
    <property type="protein sequence ID" value="KAF3431979.1"/>
    <property type="molecule type" value="Genomic_DNA"/>
</dbReference>
<evidence type="ECO:0000313" key="4">
    <source>
        <dbReference type="Proteomes" id="UP000796880"/>
    </source>
</evidence>
<sequence>MAAIGKVEKEIEIQTPAEKLFKIFKSQCHHMPNMAKSVHAVDVHEGLSGENHSGLRKRTADDHDPIDKYMDLVVGLVKDIDDHLILQA</sequence>
<dbReference type="PANTHER" id="PTHR31338">
    <property type="entry name" value="POLYKETIDE CYCLASE/DEHYDRASE AND LIPID TRANSPORT SUPERFAMILY PROTEIN"/>
    <property type="match status" value="1"/>
</dbReference>
<organism evidence="3 4">
    <name type="scientific">Rhamnella rubrinervis</name>
    <dbReference type="NCBI Taxonomy" id="2594499"/>
    <lineage>
        <taxon>Eukaryota</taxon>
        <taxon>Viridiplantae</taxon>
        <taxon>Streptophyta</taxon>
        <taxon>Embryophyta</taxon>
        <taxon>Tracheophyta</taxon>
        <taxon>Spermatophyta</taxon>
        <taxon>Magnoliopsida</taxon>
        <taxon>eudicotyledons</taxon>
        <taxon>Gunneridae</taxon>
        <taxon>Pentapetalae</taxon>
        <taxon>rosids</taxon>
        <taxon>fabids</taxon>
        <taxon>Rosales</taxon>
        <taxon>Rhamnaceae</taxon>
        <taxon>rhamnoid group</taxon>
        <taxon>Rhamneae</taxon>
        <taxon>Rhamnella</taxon>
    </lineage>
</organism>
<gene>
    <name evidence="3" type="ORF">FNV43_RR26715</name>
</gene>
<protein>
    <recommendedName>
        <fullName evidence="2">Bet v I/Major latex protein domain-containing protein</fullName>
    </recommendedName>
</protein>
<name>A0A8K0GMS2_9ROSA</name>
<dbReference type="AlphaFoldDB" id="A0A8K0GMS2"/>
<dbReference type="Pfam" id="PF00407">
    <property type="entry name" value="Bet_v_1"/>
    <property type="match status" value="1"/>
</dbReference>
<dbReference type="Proteomes" id="UP000796880">
    <property type="component" value="Unassembled WGS sequence"/>
</dbReference>
<evidence type="ECO:0000259" key="2">
    <source>
        <dbReference type="Pfam" id="PF00407"/>
    </source>
</evidence>
<reference evidence="3" key="1">
    <citation type="submission" date="2020-03" db="EMBL/GenBank/DDBJ databases">
        <title>A high-quality chromosome-level genome assembly of a woody plant with both climbing and erect habits, Rhamnella rubrinervis.</title>
        <authorList>
            <person name="Lu Z."/>
            <person name="Yang Y."/>
            <person name="Zhu X."/>
            <person name="Sun Y."/>
        </authorList>
    </citation>
    <scope>NUCLEOTIDE SEQUENCE</scope>
    <source>
        <strain evidence="3">BYM</strain>
        <tissue evidence="3">Leaf</tissue>
    </source>
</reference>
<evidence type="ECO:0000313" key="3">
    <source>
        <dbReference type="EMBL" id="KAF3431979.1"/>
    </source>
</evidence>
<dbReference type="PANTHER" id="PTHR31338:SF16">
    <property type="entry name" value="POLYKETIDE CYCLASE_DEHYDRASE AND LIPID TRANSPORT SUPERFAMILY PROTEIN"/>
    <property type="match status" value="1"/>
</dbReference>
<dbReference type="Gene3D" id="3.30.530.20">
    <property type="match status" value="1"/>
</dbReference>
<dbReference type="SUPFAM" id="SSF55961">
    <property type="entry name" value="Bet v1-like"/>
    <property type="match status" value="1"/>
</dbReference>
<dbReference type="GO" id="GO:0006952">
    <property type="term" value="P:defense response"/>
    <property type="evidence" value="ECO:0007669"/>
    <property type="project" value="InterPro"/>
</dbReference>
<comment type="similarity">
    <text evidence="1">Belongs to the MLP family.</text>
</comment>
<feature type="domain" description="Bet v I/Major latex protein" evidence="2">
    <location>
        <begin position="4"/>
        <end position="51"/>
    </location>
</feature>
<comment type="caution">
    <text evidence="3">The sequence shown here is derived from an EMBL/GenBank/DDBJ whole genome shotgun (WGS) entry which is preliminary data.</text>
</comment>
<proteinExistence type="inferred from homology"/>
<dbReference type="InterPro" id="IPR023393">
    <property type="entry name" value="START-like_dom_sf"/>
</dbReference>
<dbReference type="InterPro" id="IPR052006">
    <property type="entry name" value="MLP-like"/>
</dbReference>